<dbReference type="EMBL" id="LNXX01000043">
    <property type="protein sequence ID" value="KTC83156.1"/>
    <property type="molecule type" value="Genomic_DNA"/>
</dbReference>
<proteinExistence type="predicted"/>
<name>A0A378IL45_9GAMM</name>
<reference evidence="1 3" key="1">
    <citation type="submission" date="2015-11" db="EMBL/GenBank/DDBJ databases">
        <title>Genomic analysis of 38 Legionella species identifies large and diverse effector repertoires.</title>
        <authorList>
            <person name="Burstein D."/>
            <person name="Amaro F."/>
            <person name="Zusman T."/>
            <person name="Lifshitz Z."/>
            <person name="Cohen O."/>
            <person name="Gilbert J.A."/>
            <person name="Pupko T."/>
            <person name="Shuman H.A."/>
            <person name="Segal G."/>
        </authorList>
    </citation>
    <scope>NUCLEOTIDE SEQUENCE [LARGE SCALE GENOMIC DNA]</scope>
    <source>
        <strain evidence="1 3">CDC#72-OH-14</strain>
    </source>
</reference>
<reference evidence="2 4" key="2">
    <citation type="submission" date="2018-06" db="EMBL/GenBank/DDBJ databases">
        <authorList>
            <consortium name="Pathogen Informatics"/>
            <person name="Doyle S."/>
        </authorList>
    </citation>
    <scope>NUCLEOTIDE SEQUENCE [LARGE SCALE GENOMIC DNA]</scope>
    <source>
        <strain evidence="2 4">NCTC12438</strain>
    </source>
</reference>
<evidence type="ECO:0000313" key="2">
    <source>
        <dbReference type="EMBL" id="STX35713.1"/>
    </source>
</evidence>
<dbReference type="EMBL" id="UGNX01000001">
    <property type="protein sequence ID" value="STX35713.1"/>
    <property type="molecule type" value="Genomic_DNA"/>
</dbReference>
<evidence type="ECO:0000313" key="3">
    <source>
        <dbReference type="Proteomes" id="UP000054854"/>
    </source>
</evidence>
<accession>A0A378IL45</accession>
<protein>
    <submittedName>
        <fullName evidence="2">Uncharacterized protein</fullName>
    </submittedName>
</protein>
<evidence type="ECO:0000313" key="1">
    <source>
        <dbReference type="EMBL" id="KTC83156.1"/>
    </source>
</evidence>
<evidence type="ECO:0000313" key="4">
    <source>
        <dbReference type="Proteomes" id="UP000255316"/>
    </source>
</evidence>
<dbReference type="STRING" id="28085.Lcin_2528"/>
<organism evidence="2 4">
    <name type="scientific">Legionella cincinnatiensis</name>
    <dbReference type="NCBI Taxonomy" id="28085"/>
    <lineage>
        <taxon>Bacteria</taxon>
        <taxon>Pseudomonadati</taxon>
        <taxon>Pseudomonadota</taxon>
        <taxon>Gammaproteobacteria</taxon>
        <taxon>Legionellales</taxon>
        <taxon>Legionellaceae</taxon>
        <taxon>Legionella</taxon>
    </lineage>
</organism>
<dbReference type="AlphaFoldDB" id="A0A378IL45"/>
<keyword evidence="3" id="KW-1185">Reference proteome</keyword>
<gene>
    <name evidence="1" type="ORF">Lcin_2528</name>
    <name evidence="2" type="ORF">NCTC12438_02341</name>
</gene>
<sequence>MVTQFERTSPNWLYFNFNFPEMLRGKLAHIILAIAVGSRLSNTKCGTPFYTTQEKVVVLDAPWFHLISLKIRSINSFLILLTLFKFSIS</sequence>
<dbReference type="Proteomes" id="UP000255316">
    <property type="component" value="Unassembled WGS sequence"/>
</dbReference>
<dbReference type="Proteomes" id="UP000054854">
    <property type="component" value="Unassembled WGS sequence"/>
</dbReference>